<evidence type="ECO:0000256" key="2">
    <source>
        <dbReference type="ARBA" id="ARBA00022448"/>
    </source>
</evidence>
<dbReference type="Pfam" id="PF01813">
    <property type="entry name" value="ATP-synt_D"/>
    <property type="match status" value="1"/>
</dbReference>
<protein>
    <recommendedName>
        <fullName evidence="4">V-type ATP synthase subunit D</fullName>
    </recommendedName>
    <alternativeName>
        <fullName evidence="4">V-ATPase subunit D</fullName>
    </alternativeName>
</protein>
<dbReference type="HAMAP" id="MF_00271">
    <property type="entry name" value="ATP_synth_D_arch"/>
    <property type="match status" value="1"/>
</dbReference>
<dbReference type="GO" id="GO:0046961">
    <property type="term" value="F:proton-transporting ATPase activity, rotational mechanism"/>
    <property type="evidence" value="ECO:0007669"/>
    <property type="project" value="InterPro"/>
</dbReference>
<accession>A0A9D2I2I2</accession>
<dbReference type="GO" id="GO:0005524">
    <property type="term" value="F:ATP binding"/>
    <property type="evidence" value="ECO:0007669"/>
    <property type="project" value="UniProtKB-UniRule"/>
</dbReference>
<dbReference type="GO" id="GO:0046933">
    <property type="term" value="F:proton-transporting ATP synthase activity, rotational mechanism"/>
    <property type="evidence" value="ECO:0007669"/>
    <property type="project" value="UniProtKB-UniRule"/>
</dbReference>
<reference evidence="6" key="2">
    <citation type="submission" date="2021-04" db="EMBL/GenBank/DDBJ databases">
        <authorList>
            <person name="Gilroy R."/>
        </authorList>
    </citation>
    <scope>NUCLEOTIDE SEQUENCE</scope>
    <source>
        <strain evidence="6">CHK171-505</strain>
    </source>
</reference>
<keyword evidence="4" id="KW-0066">ATP synthesis</keyword>
<evidence type="ECO:0000313" key="6">
    <source>
        <dbReference type="EMBL" id="HJA90423.1"/>
    </source>
</evidence>
<organism evidence="6 7">
    <name type="scientific">Candidatus Jeotgalibaca merdavium</name>
    <dbReference type="NCBI Taxonomy" id="2838627"/>
    <lineage>
        <taxon>Bacteria</taxon>
        <taxon>Bacillati</taxon>
        <taxon>Bacillota</taxon>
        <taxon>Bacilli</taxon>
        <taxon>Lactobacillales</taxon>
        <taxon>Carnobacteriaceae</taxon>
        <taxon>Jeotgalibaca</taxon>
    </lineage>
</organism>
<keyword evidence="5" id="KW-0175">Coiled coil</keyword>
<sequence>MARLNVKPTRMELANLKERLKLSKRGHKLLKDKQDELMRQFIGLIKSNNQLRDQVEADLTDSMREFVVAKSLINEQFIEELFVGAETNVELHIQEKNIMSVSVPKMDFNIKESAVSSDIQYGYLNSSSELDESIGKIESVLPHLLKLSEIEKTCQLMADEIEKTRRRVNALEYQMIPQLEETIRYIQLKLEENERSSIVRMMKVKDMGNKNPIRK</sequence>
<dbReference type="GO" id="GO:0042777">
    <property type="term" value="P:proton motive force-driven plasma membrane ATP synthesis"/>
    <property type="evidence" value="ECO:0007669"/>
    <property type="project" value="UniProtKB-UniRule"/>
</dbReference>
<gene>
    <name evidence="4" type="primary">atpD</name>
    <name evidence="6" type="ORF">H9948_06495</name>
</gene>
<reference evidence="6" key="1">
    <citation type="journal article" date="2021" name="PeerJ">
        <title>Extensive microbial diversity within the chicken gut microbiome revealed by metagenomics and culture.</title>
        <authorList>
            <person name="Gilroy R."/>
            <person name="Ravi A."/>
            <person name="Getino M."/>
            <person name="Pursley I."/>
            <person name="Horton D.L."/>
            <person name="Alikhan N.F."/>
            <person name="Baker D."/>
            <person name="Gharbi K."/>
            <person name="Hall N."/>
            <person name="Watson M."/>
            <person name="Adriaenssens E.M."/>
            <person name="Foster-Nyarko E."/>
            <person name="Jarju S."/>
            <person name="Secka A."/>
            <person name="Antonio M."/>
            <person name="Oren A."/>
            <person name="Chaudhuri R.R."/>
            <person name="La Ragione R."/>
            <person name="Hildebrand F."/>
            <person name="Pallen M.J."/>
        </authorList>
    </citation>
    <scope>NUCLEOTIDE SEQUENCE</scope>
    <source>
        <strain evidence="6">CHK171-505</strain>
    </source>
</reference>
<proteinExistence type="inferred from homology"/>
<keyword evidence="4" id="KW-0375">Hydrogen ion transport</keyword>
<evidence type="ECO:0000256" key="3">
    <source>
        <dbReference type="ARBA" id="ARBA00023065"/>
    </source>
</evidence>
<evidence type="ECO:0000256" key="1">
    <source>
        <dbReference type="ARBA" id="ARBA00005850"/>
    </source>
</evidence>
<comment type="caution">
    <text evidence="6">The sequence shown here is derived from an EMBL/GenBank/DDBJ whole genome shotgun (WGS) entry which is preliminary data.</text>
</comment>
<dbReference type="FunFam" id="1.10.287.3240:FF:000007">
    <property type="entry name" value="V-type ATP synthase subunit D"/>
    <property type="match status" value="1"/>
</dbReference>
<dbReference type="AlphaFoldDB" id="A0A9D2I2I2"/>
<dbReference type="PANTHER" id="PTHR11671">
    <property type="entry name" value="V-TYPE ATP SYNTHASE SUBUNIT D"/>
    <property type="match status" value="1"/>
</dbReference>
<evidence type="ECO:0000256" key="5">
    <source>
        <dbReference type="SAM" id="Coils"/>
    </source>
</evidence>
<comment type="function">
    <text evidence="4">Produces ATP from ADP in the presence of a proton gradient across the membrane.</text>
</comment>
<comment type="similarity">
    <text evidence="1 4">Belongs to the V-ATPase D subunit family.</text>
</comment>
<keyword evidence="3 4" id="KW-0406">Ion transport</keyword>
<dbReference type="InterPro" id="IPR002699">
    <property type="entry name" value="V_ATPase_D"/>
</dbReference>
<evidence type="ECO:0000256" key="4">
    <source>
        <dbReference type="HAMAP-Rule" id="MF_00271"/>
    </source>
</evidence>
<dbReference type="EMBL" id="DWYW01000148">
    <property type="protein sequence ID" value="HJA90423.1"/>
    <property type="molecule type" value="Genomic_DNA"/>
</dbReference>
<name>A0A9D2I2I2_9LACT</name>
<dbReference type="Proteomes" id="UP000886856">
    <property type="component" value="Unassembled WGS sequence"/>
</dbReference>
<dbReference type="NCBIfam" id="NF001543">
    <property type="entry name" value="PRK00373.1-2"/>
    <property type="match status" value="1"/>
</dbReference>
<keyword evidence="2 4" id="KW-0813">Transport</keyword>
<dbReference type="Gene3D" id="1.10.287.3240">
    <property type="match status" value="1"/>
</dbReference>
<dbReference type="NCBIfam" id="TIGR00309">
    <property type="entry name" value="V_ATPase_subD"/>
    <property type="match status" value="1"/>
</dbReference>
<feature type="coiled-coil region" evidence="5">
    <location>
        <begin position="147"/>
        <end position="174"/>
    </location>
</feature>
<evidence type="ECO:0000313" key="7">
    <source>
        <dbReference type="Proteomes" id="UP000886856"/>
    </source>
</evidence>